<proteinExistence type="predicted"/>
<dbReference type="SUPFAM" id="SSF51261">
    <property type="entry name" value="Duplicated hybrid motif"/>
    <property type="match status" value="1"/>
</dbReference>
<reference evidence="5" key="1">
    <citation type="submission" date="2009-12" db="EMBL/GenBank/DDBJ databases">
        <title>Complete sequence of Treponema azotonutricium strain ZAS-9.</title>
        <authorList>
            <person name="Tetu S.G."/>
            <person name="Matson E."/>
            <person name="Ren Q."/>
            <person name="Seshadri R."/>
            <person name="Elbourne L."/>
            <person name="Hassan K.A."/>
            <person name="Durkin A."/>
            <person name="Radune D."/>
            <person name="Mohamoud Y."/>
            <person name="Shay R."/>
            <person name="Jin S."/>
            <person name="Zhang X."/>
            <person name="Lucey K."/>
            <person name="Ballor N.R."/>
            <person name="Ottesen E."/>
            <person name="Rosenthal R."/>
            <person name="Allen A."/>
            <person name="Leadbetter J.R."/>
            <person name="Paulsen I.T."/>
        </authorList>
    </citation>
    <scope>NUCLEOTIDE SEQUENCE [LARGE SCALE GENOMIC DNA]</scope>
    <source>
        <strain evidence="5">ATCC BAA-888 / DSM 13862 / ZAS-9</strain>
    </source>
</reference>
<feature type="domain" description="LysM" evidence="3">
    <location>
        <begin position="187"/>
        <end position="231"/>
    </location>
</feature>
<reference evidence="4 5" key="2">
    <citation type="journal article" date="2011" name="ISME J.">
        <title>RNA-seq reveals cooperative metabolic interactions between two termite-gut spirochete species in co-culture.</title>
        <authorList>
            <person name="Rosenthal A.Z."/>
            <person name="Matson E.G."/>
            <person name="Eldar A."/>
            <person name="Leadbetter J.R."/>
        </authorList>
    </citation>
    <scope>NUCLEOTIDE SEQUENCE [LARGE SCALE GENOMIC DNA]</scope>
    <source>
        <strain evidence="5">ATCC BAA-888 / DSM 13862 / ZAS-9</strain>
    </source>
</reference>
<dbReference type="InterPro" id="IPR011055">
    <property type="entry name" value="Dup_hybrid_motif"/>
</dbReference>
<dbReference type="OrthoDB" id="305469at2"/>
<dbReference type="PANTHER" id="PTHR21666:SF270">
    <property type="entry name" value="MUREIN HYDROLASE ACTIVATOR ENVC"/>
    <property type="match status" value="1"/>
</dbReference>
<dbReference type="PROSITE" id="PS51782">
    <property type="entry name" value="LYSM"/>
    <property type="match status" value="2"/>
</dbReference>
<dbReference type="CDD" id="cd00118">
    <property type="entry name" value="LysM"/>
    <property type="match status" value="2"/>
</dbReference>
<dbReference type="AlphaFoldDB" id="F5Y6U3"/>
<dbReference type="Proteomes" id="UP000009222">
    <property type="component" value="Chromosome"/>
</dbReference>
<gene>
    <name evidence="4" type="ordered locus">TREAZ_3616</name>
</gene>
<dbReference type="Pfam" id="PF01476">
    <property type="entry name" value="LysM"/>
    <property type="match status" value="2"/>
</dbReference>
<feature type="compositionally biased region" description="Basic and acidic residues" evidence="1">
    <location>
        <begin position="55"/>
        <end position="64"/>
    </location>
</feature>
<dbReference type="CDD" id="cd12797">
    <property type="entry name" value="M23_peptidase"/>
    <property type="match status" value="1"/>
</dbReference>
<dbReference type="eggNOG" id="COG1388">
    <property type="taxonomic scope" value="Bacteria"/>
</dbReference>
<dbReference type="PANTHER" id="PTHR21666">
    <property type="entry name" value="PEPTIDASE-RELATED"/>
    <property type="match status" value="1"/>
</dbReference>
<protein>
    <submittedName>
        <fullName evidence="4">LysM domain/M23/M37 peptidase domain protein</fullName>
    </submittedName>
</protein>
<dbReference type="SUPFAM" id="SSF54106">
    <property type="entry name" value="LysM domain"/>
    <property type="match status" value="1"/>
</dbReference>
<evidence type="ECO:0000259" key="3">
    <source>
        <dbReference type="PROSITE" id="PS51782"/>
    </source>
</evidence>
<feature type="domain" description="LysM" evidence="3">
    <location>
        <begin position="237"/>
        <end position="280"/>
    </location>
</feature>
<dbReference type="GO" id="GO:0004222">
    <property type="term" value="F:metalloendopeptidase activity"/>
    <property type="evidence" value="ECO:0007669"/>
    <property type="project" value="TreeGrafter"/>
</dbReference>
<dbReference type="InterPro" id="IPR016047">
    <property type="entry name" value="M23ase_b-sheet_dom"/>
</dbReference>
<name>F5Y6U3_LEAAZ</name>
<feature type="region of interest" description="Disordered" evidence="1">
    <location>
        <begin position="45"/>
        <end position="64"/>
    </location>
</feature>
<evidence type="ECO:0000256" key="2">
    <source>
        <dbReference type="SAM" id="Phobius"/>
    </source>
</evidence>
<dbReference type="InterPro" id="IPR050570">
    <property type="entry name" value="Cell_wall_metabolism_enzyme"/>
</dbReference>
<dbReference type="EMBL" id="CP001841">
    <property type="protein sequence ID" value="AEF83216.1"/>
    <property type="molecule type" value="Genomic_DNA"/>
</dbReference>
<dbReference type="Pfam" id="PF01551">
    <property type="entry name" value="Peptidase_M23"/>
    <property type="match status" value="1"/>
</dbReference>
<feature type="transmembrane region" description="Helical" evidence="2">
    <location>
        <begin position="74"/>
        <end position="95"/>
    </location>
</feature>
<dbReference type="STRING" id="545695.TREAZ_3616"/>
<keyword evidence="2" id="KW-1133">Transmembrane helix</keyword>
<dbReference type="InterPro" id="IPR036779">
    <property type="entry name" value="LysM_dom_sf"/>
</dbReference>
<dbReference type="Gene3D" id="2.70.70.10">
    <property type="entry name" value="Glucose Permease (Domain IIA)"/>
    <property type="match status" value="1"/>
</dbReference>
<keyword evidence="2" id="KW-0812">Transmembrane</keyword>
<feature type="region of interest" description="Disordered" evidence="1">
    <location>
        <begin position="1"/>
        <end position="39"/>
    </location>
</feature>
<dbReference type="eggNOG" id="COG0739">
    <property type="taxonomic scope" value="Bacteria"/>
</dbReference>
<dbReference type="KEGG" id="taz:TREAZ_3616"/>
<dbReference type="HOGENOM" id="CLU_647108_0_0_12"/>
<keyword evidence="2" id="KW-0472">Membrane</keyword>
<accession>F5Y6U3</accession>
<evidence type="ECO:0000256" key="1">
    <source>
        <dbReference type="SAM" id="MobiDB-lite"/>
    </source>
</evidence>
<dbReference type="InParanoid" id="F5Y6U3"/>
<evidence type="ECO:0000313" key="5">
    <source>
        <dbReference type="Proteomes" id="UP000009222"/>
    </source>
</evidence>
<keyword evidence="5" id="KW-1185">Reference proteome</keyword>
<dbReference type="InterPro" id="IPR018392">
    <property type="entry name" value="LysM"/>
</dbReference>
<sequence length="424" mass="45873">MNDFLSNQHVRRRKSLVKKHEGKPAPMSFKNPPRVNRNGDFFQQVKQRPQKAPHARYDNAEGEKKPRFSRRFSLSLPLLPAAGLFMLLLGTVLVINNRQGASLSWMHQDVVSVNPISDEEPAYDMALYAGINPETGVAINPAASGSVEVIPPGSAGVMAMAAAPLAVPETPKAEAIPLNLAETFAWETYKVKKGDSVSKIAASRAISMDAIIASNDIPNARILPEGKVIRIPNMDGIPYKVKKGDSLSKISQSMGVPLEAILDANDIQQDVIKEGETIFVPGARMKTEDLKLALGELFIYPLKGARLSSAFGWRNDPITGIRRHHAAVDLAAPIGTLVKAASDGKVSTVGFNSTFGKFIVLGHANSFQTMYAHLNVVSVKQGDQVKQGTKIGEVGNTGYSTGPHLHFAIFKNERAVNPLDFLAP</sequence>
<organism evidence="4 5">
    <name type="scientific">Leadbettera azotonutricia (strain ATCC BAA-888 / DSM 13862 / ZAS-9)</name>
    <name type="common">Treponema azotonutricium</name>
    <dbReference type="NCBI Taxonomy" id="545695"/>
    <lineage>
        <taxon>Bacteria</taxon>
        <taxon>Pseudomonadati</taxon>
        <taxon>Spirochaetota</taxon>
        <taxon>Spirochaetia</taxon>
        <taxon>Spirochaetales</taxon>
        <taxon>Breznakiellaceae</taxon>
        <taxon>Leadbettera</taxon>
    </lineage>
</organism>
<dbReference type="SMART" id="SM00257">
    <property type="entry name" value="LysM"/>
    <property type="match status" value="2"/>
</dbReference>
<dbReference type="Gene3D" id="3.10.350.10">
    <property type="entry name" value="LysM domain"/>
    <property type="match status" value="2"/>
</dbReference>
<dbReference type="RefSeq" id="WP_015711964.1">
    <property type="nucleotide sequence ID" value="NC_015577.1"/>
</dbReference>
<evidence type="ECO:0000313" key="4">
    <source>
        <dbReference type="EMBL" id="AEF83216.1"/>
    </source>
</evidence>